<feature type="transmembrane region" description="Helical" evidence="14">
    <location>
        <begin position="151"/>
        <end position="174"/>
    </location>
</feature>
<keyword evidence="9 13" id="KW-0830">Ubiquinone</keyword>
<dbReference type="GO" id="GO:0005743">
    <property type="term" value="C:mitochondrial inner membrane"/>
    <property type="evidence" value="ECO:0007669"/>
    <property type="project" value="UniProtKB-SubCell"/>
</dbReference>
<evidence type="ECO:0000256" key="5">
    <source>
        <dbReference type="ARBA" id="ARBA00022448"/>
    </source>
</evidence>
<evidence type="ECO:0000256" key="11">
    <source>
        <dbReference type="ARBA" id="ARBA00023136"/>
    </source>
</evidence>
<evidence type="ECO:0000313" key="15">
    <source>
        <dbReference type="EMBL" id="APF47470.1"/>
    </source>
</evidence>
<evidence type="ECO:0000256" key="12">
    <source>
        <dbReference type="RuleBase" id="RU000471"/>
    </source>
</evidence>
<evidence type="ECO:0000256" key="9">
    <source>
        <dbReference type="ARBA" id="ARBA00023075"/>
    </source>
</evidence>
<protein>
    <recommendedName>
        <fullName evidence="4 13">NADH-ubiquinone oxidoreductase chain 1</fullName>
        <ecNumber evidence="13">7.1.1.2</ecNumber>
    </recommendedName>
</protein>
<evidence type="ECO:0000256" key="14">
    <source>
        <dbReference type="SAM" id="Phobius"/>
    </source>
</evidence>
<organism evidence="15">
    <name type="scientific">Snellenius sp. SNS-2016</name>
    <dbReference type="NCBI Taxonomy" id="1911514"/>
    <lineage>
        <taxon>Eukaryota</taxon>
        <taxon>Metazoa</taxon>
        <taxon>Ecdysozoa</taxon>
        <taxon>Arthropoda</taxon>
        <taxon>Hexapoda</taxon>
        <taxon>Insecta</taxon>
        <taxon>Pterygota</taxon>
        <taxon>Neoptera</taxon>
        <taxon>Endopterygota</taxon>
        <taxon>Hymenoptera</taxon>
        <taxon>Apocrita</taxon>
        <taxon>Ichneumonoidea</taxon>
        <taxon>Braconidae</taxon>
        <taxon>Microgastrinae</taxon>
        <taxon>Snellenius</taxon>
    </lineage>
</organism>
<dbReference type="PANTHER" id="PTHR11432">
    <property type="entry name" value="NADH DEHYDROGENASE SUBUNIT 1"/>
    <property type="match status" value="1"/>
</dbReference>
<dbReference type="EC" id="7.1.1.2" evidence="13"/>
<keyword evidence="12" id="KW-0520">NAD</keyword>
<sequence length="321" mass="38443">MKQMLIYYMNSLIMLFLVILIMMISVAFLTLFERKIMGLFHYRKGPNKNAFIGILQPFNDALKLLFKEYFFPKKSNFYIYILSPSIMFILISMNWLIYPFMMNLLNFNNNLLFFLSMMSLGIYGLILAGWSSNSMFSMIGSIRSIAQSISYEVIFSITILLMLMILNFFNIFNIMKFNKYINFFLIFLPISLIMLISMLAEINRTPFDLSEGESELVSGFNVEYSSSKFVLIFLAEYSSLMFMMFLFSFFFIFNNLNFMFYFKIILMILFITWIRMTFPRIRYDKLMKFCWIFLLPSILVLFIIYFMNIKFNFDFNLNLDY</sequence>
<feature type="transmembrane region" description="Helical" evidence="14">
    <location>
        <begin position="180"/>
        <end position="200"/>
    </location>
</feature>
<comment type="function">
    <text evidence="1">Core subunit of the mitochondrial membrane respiratory chain NADH dehydrogenase (Complex I) that is believed to belong to the minimal assembly required for catalysis. Complex I functions in the transfer of electrons from NADH to the respiratory chain. The immediate electron acceptor for the enzyme is believed to be ubiquinone.</text>
</comment>
<dbReference type="GO" id="GO:0003954">
    <property type="term" value="F:NADH dehydrogenase activity"/>
    <property type="evidence" value="ECO:0007669"/>
    <property type="project" value="TreeGrafter"/>
</dbReference>
<reference evidence="15" key="1">
    <citation type="submission" date="2015-06" db="EMBL/GenBank/DDBJ databases">
        <title>Snellenius sp. mitochondrion, partial genome.</title>
        <authorList>
            <person name="Song S.N."/>
            <person name="Chen X.X."/>
        </authorList>
    </citation>
    <scope>NUCLEOTIDE SEQUENCE</scope>
</reference>
<comment type="catalytic activity">
    <reaction evidence="13">
        <text>a ubiquinone + NADH + 5 H(+)(in) = a ubiquinol + NAD(+) + 4 H(+)(out)</text>
        <dbReference type="Rhea" id="RHEA:29091"/>
        <dbReference type="Rhea" id="RHEA-COMP:9565"/>
        <dbReference type="Rhea" id="RHEA-COMP:9566"/>
        <dbReference type="ChEBI" id="CHEBI:15378"/>
        <dbReference type="ChEBI" id="CHEBI:16389"/>
        <dbReference type="ChEBI" id="CHEBI:17976"/>
        <dbReference type="ChEBI" id="CHEBI:57540"/>
        <dbReference type="ChEBI" id="CHEBI:57945"/>
        <dbReference type="EC" id="7.1.1.2"/>
    </reaction>
</comment>
<dbReference type="PANTHER" id="PTHR11432:SF3">
    <property type="entry name" value="NADH-UBIQUINONE OXIDOREDUCTASE CHAIN 1"/>
    <property type="match status" value="1"/>
</dbReference>
<comment type="subcellular location">
    <subcellularLocation>
        <location evidence="2 12">Mitochondrion inner membrane</location>
        <topology evidence="2 12">Multi-pass membrane protein</topology>
    </subcellularLocation>
</comment>
<dbReference type="GO" id="GO:0008137">
    <property type="term" value="F:NADH dehydrogenase (ubiquinone) activity"/>
    <property type="evidence" value="ECO:0007669"/>
    <property type="project" value="UniProtKB-EC"/>
</dbReference>
<evidence type="ECO:0000256" key="8">
    <source>
        <dbReference type="ARBA" id="ARBA00022989"/>
    </source>
</evidence>
<name>A0A6F8A7M3_9HYME</name>
<feature type="transmembrane region" description="Helical" evidence="14">
    <location>
        <begin position="229"/>
        <end position="252"/>
    </location>
</feature>
<evidence type="ECO:0000256" key="4">
    <source>
        <dbReference type="ARBA" id="ARBA00021009"/>
    </source>
</evidence>
<evidence type="ECO:0000256" key="10">
    <source>
        <dbReference type="ARBA" id="ARBA00023128"/>
    </source>
</evidence>
<evidence type="ECO:0000256" key="7">
    <source>
        <dbReference type="ARBA" id="ARBA00022792"/>
    </source>
</evidence>
<dbReference type="Pfam" id="PF00146">
    <property type="entry name" value="NADHdh"/>
    <property type="match status" value="1"/>
</dbReference>
<feature type="transmembrane region" description="Helical" evidence="14">
    <location>
        <begin position="110"/>
        <end position="130"/>
    </location>
</feature>
<feature type="transmembrane region" description="Helical" evidence="14">
    <location>
        <begin position="258"/>
        <end position="278"/>
    </location>
</feature>
<feature type="transmembrane region" description="Helical" evidence="14">
    <location>
        <begin position="77"/>
        <end position="98"/>
    </location>
</feature>
<keyword evidence="7" id="KW-0999">Mitochondrion inner membrane</keyword>
<dbReference type="PROSITE" id="PS00668">
    <property type="entry name" value="COMPLEX1_ND1_2"/>
    <property type="match status" value="1"/>
</dbReference>
<dbReference type="PROSITE" id="PS00667">
    <property type="entry name" value="COMPLEX1_ND1_1"/>
    <property type="match status" value="1"/>
</dbReference>
<keyword evidence="6 12" id="KW-0812">Transmembrane</keyword>
<dbReference type="EMBL" id="KT215848">
    <property type="protein sequence ID" value="APF47470.1"/>
    <property type="molecule type" value="Genomic_DNA"/>
</dbReference>
<comment type="similarity">
    <text evidence="3 12">Belongs to the complex I subunit 1 family.</text>
</comment>
<evidence type="ECO:0000256" key="1">
    <source>
        <dbReference type="ARBA" id="ARBA00003257"/>
    </source>
</evidence>
<keyword evidence="11 14" id="KW-0472">Membrane</keyword>
<evidence type="ECO:0000256" key="3">
    <source>
        <dbReference type="ARBA" id="ARBA00010535"/>
    </source>
</evidence>
<accession>A0A6F8A7M3</accession>
<proteinExistence type="inferred from homology"/>
<feature type="transmembrane region" description="Helical" evidence="14">
    <location>
        <begin position="290"/>
        <end position="309"/>
    </location>
</feature>
<keyword evidence="10 13" id="KW-0496">Mitochondrion</keyword>
<geneLocation type="mitochondrion" evidence="15"/>
<keyword evidence="8 14" id="KW-1133">Transmembrane helix</keyword>
<dbReference type="AlphaFoldDB" id="A0A6F8A7M3"/>
<evidence type="ECO:0000256" key="13">
    <source>
        <dbReference type="RuleBase" id="RU000473"/>
    </source>
</evidence>
<keyword evidence="5" id="KW-0813">Transport</keyword>
<feature type="transmembrane region" description="Helical" evidence="14">
    <location>
        <begin position="6"/>
        <end position="32"/>
    </location>
</feature>
<dbReference type="HAMAP" id="MF_01350">
    <property type="entry name" value="NDH1_NuoH"/>
    <property type="match status" value="1"/>
</dbReference>
<dbReference type="InterPro" id="IPR001694">
    <property type="entry name" value="NADH_UbQ_OxRdtase_su1/FPO"/>
</dbReference>
<evidence type="ECO:0000256" key="2">
    <source>
        <dbReference type="ARBA" id="ARBA00004448"/>
    </source>
</evidence>
<dbReference type="GO" id="GO:0009060">
    <property type="term" value="P:aerobic respiration"/>
    <property type="evidence" value="ECO:0007669"/>
    <property type="project" value="TreeGrafter"/>
</dbReference>
<dbReference type="InterPro" id="IPR018086">
    <property type="entry name" value="NADH_UbQ_OxRdtase_su1_CS"/>
</dbReference>
<gene>
    <name evidence="15" type="primary">ND1</name>
</gene>
<evidence type="ECO:0000256" key="6">
    <source>
        <dbReference type="ARBA" id="ARBA00022692"/>
    </source>
</evidence>